<evidence type="ECO:0000313" key="6">
    <source>
        <dbReference type="Proteomes" id="UP000295765"/>
    </source>
</evidence>
<dbReference type="PROSITE" id="PS50995">
    <property type="entry name" value="HTH_MARR_2"/>
    <property type="match status" value="1"/>
</dbReference>
<dbReference type="PROSITE" id="PS01117">
    <property type="entry name" value="HTH_MARR_1"/>
    <property type="match status" value="1"/>
</dbReference>
<dbReference type="PANTHER" id="PTHR33164">
    <property type="entry name" value="TRANSCRIPTIONAL REGULATOR, MARR FAMILY"/>
    <property type="match status" value="1"/>
</dbReference>
<dbReference type="InterPro" id="IPR036388">
    <property type="entry name" value="WH-like_DNA-bd_sf"/>
</dbReference>
<evidence type="ECO:0000313" key="5">
    <source>
        <dbReference type="EMBL" id="TCO82024.1"/>
    </source>
</evidence>
<dbReference type="GO" id="GO:0006950">
    <property type="term" value="P:response to stress"/>
    <property type="evidence" value="ECO:0007669"/>
    <property type="project" value="TreeGrafter"/>
</dbReference>
<gene>
    <name evidence="5" type="ORF">EV699_106119</name>
</gene>
<evidence type="ECO:0000259" key="4">
    <source>
        <dbReference type="PROSITE" id="PS50995"/>
    </source>
</evidence>
<comment type="caution">
    <text evidence="5">The sequence shown here is derived from an EMBL/GenBank/DDBJ whole genome shotgun (WGS) entry which is preliminary data.</text>
</comment>
<evidence type="ECO:0000256" key="3">
    <source>
        <dbReference type="ARBA" id="ARBA00023163"/>
    </source>
</evidence>
<dbReference type="Proteomes" id="UP000295765">
    <property type="component" value="Unassembled WGS sequence"/>
</dbReference>
<organism evidence="5 6">
    <name type="scientific">Plasticicumulans lactativorans</name>
    <dbReference type="NCBI Taxonomy" id="1133106"/>
    <lineage>
        <taxon>Bacteria</taxon>
        <taxon>Pseudomonadati</taxon>
        <taxon>Pseudomonadota</taxon>
        <taxon>Gammaproteobacteria</taxon>
        <taxon>Candidatus Competibacteraceae</taxon>
        <taxon>Plasticicumulans</taxon>
    </lineage>
</organism>
<feature type="domain" description="HTH marR-type" evidence="4">
    <location>
        <begin position="11"/>
        <end position="147"/>
    </location>
</feature>
<accession>A0A4R2LGC9</accession>
<dbReference type="GO" id="GO:0003700">
    <property type="term" value="F:DNA-binding transcription factor activity"/>
    <property type="evidence" value="ECO:0007669"/>
    <property type="project" value="InterPro"/>
</dbReference>
<reference evidence="5 6" key="1">
    <citation type="submission" date="2019-03" db="EMBL/GenBank/DDBJ databases">
        <title>Genomic Encyclopedia of Type Strains, Phase IV (KMG-IV): sequencing the most valuable type-strain genomes for metagenomic binning, comparative biology and taxonomic classification.</title>
        <authorList>
            <person name="Goeker M."/>
        </authorList>
    </citation>
    <scope>NUCLEOTIDE SEQUENCE [LARGE SCALE GENOMIC DNA]</scope>
    <source>
        <strain evidence="5 6">DSM 25287</strain>
    </source>
</reference>
<dbReference type="InterPro" id="IPR023187">
    <property type="entry name" value="Tscrpt_reg_MarR-type_CS"/>
</dbReference>
<keyword evidence="6" id="KW-1185">Reference proteome</keyword>
<dbReference type="GO" id="GO:0003677">
    <property type="term" value="F:DNA binding"/>
    <property type="evidence" value="ECO:0007669"/>
    <property type="project" value="UniProtKB-KW"/>
</dbReference>
<dbReference type="SMART" id="SM00347">
    <property type="entry name" value="HTH_MARR"/>
    <property type="match status" value="1"/>
</dbReference>
<dbReference type="RefSeq" id="WP_132540266.1">
    <property type="nucleotide sequence ID" value="NZ_SLWY01000006.1"/>
</dbReference>
<keyword evidence="1" id="KW-0805">Transcription regulation</keyword>
<keyword evidence="2 5" id="KW-0238">DNA-binding</keyword>
<dbReference type="InterPro" id="IPR039422">
    <property type="entry name" value="MarR/SlyA-like"/>
</dbReference>
<evidence type="ECO:0000256" key="1">
    <source>
        <dbReference type="ARBA" id="ARBA00023015"/>
    </source>
</evidence>
<protein>
    <submittedName>
        <fullName evidence="5">DNA-binding MarR family transcriptional regulator</fullName>
    </submittedName>
</protein>
<dbReference type="PANTHER" id="PTHR33164:SF104">
    <property type="entry name" value="TRANSCRIPTIONAL REGULATORY PROTEIN"/>
    <property type="match status" value="1"/>
</dbReference>
<evidence type="ECO:0000256" key="2">
    <source>
        <dbReference type="ARBA" id="ARBA00023125"/>
    </source>
</evidence>
<dbReference type="Pfam" id="PF12802">
    <property type="entry name" value="MarR_2"/>
    <property type="match status" value="1"/>
</dbReference>
<dbReference type="Gene3D" id="1.10.10.10">
    <property type="entry name" value="Winged helix-like DNA-binding domain superfamily/Winged helix DNA-binding domain"/>
    <property type="match status" value="1"/>
</dbReference>
<dbReference type="AlphaFoldDB" id="A0A4R2LGC9"/>
<dbReference type="InterPro" id="IPR036390">
    <property type="entry name" value="WH_DNA-bd_sf"/>
</dbReference>
<proteinExistence type="predicted"/>
<dbReference type="PRINTS" id="PR00598">
    <property type="entry name" value="HTHMARR"/>
</dbReference>
<dbReference type="OrthoDB" id="5432081at2"/>
<name>A0A4R2LGC9_9GAMM</name>
<dbReference type="EMBL" id="SLWY01000006">
    <property type="protein sequence ID" value="TCO82024.1"/>
    <property type="molecule type" value="Genomic_DNA"/>
</dbReference>
<dbReference type="SUPFAM" id="SSF46785">
    <property type="entry name" value="Winged helix' DNA-binding domain"/>
    <property type="match status" value="1"/>
</dbReference>
<dbReference type="InterPro" id="IPR000835">
    <property type="entry name" value="HTH_MarR-typ"/>
</dbReference>
<keyword evidence="3" id="KW-0804">Transcription</keyword>
<sequence length="161" mass="17892">MNIPDDPLNTHVEAWAALLRAQKVLTERVQRELAAAGLPPLEWYDVLYELWRAPERRLRFYELGERIALSRSNLTRLVDRLEKEGLLAREACTGDRRGLYAVLTAAGEEAMRRIWPVYREAIARHFAAQLTPAEAATLAGLLARPLGAGTAGTADTDADAD</sequence>